<gene>
    <name evidence="2" type="ORF">ANN_09243</name>
</gene>
<dbReference type="PANTHER" id="PTHR47326">
    <property type="entry name" value="TRANSPOSABLE ELEMENT TC3 TRANSPOSASE-LIKE PROTEIN"/>
    <property type="match status" value="1"/>
</dbReference>
<proteinExistence type="predicted"/>
<comment type="caution">
    <text evidence="2">The sequence shown here is derived from an EMBL/GenBank/DDBJ whole genome shotgun (WGS) entry which is preliminary data.</text>
</comment>
<name>A0ABQ8TL75_PERAM</name>
<keyword evidence="3" id="KW-1185">Reference proteome</keyword>
<feature type="transmembrane region" description="Helical" evidence="1">
    <location>
        <begin position="130"/>
        <end position="151"/>
    </location>
</feature>
<accession>A0ABQ8TL75</accession>
<protein>
    <recommendedName>
        <fullName evidence="4">HTH psq-type domain-containing protein</fullName>
    </recommendedName>
</protein>
<dbReference type="PANTHER" id="PTHR47326:SF1">
    <property type="entry name" value="HTH PSQ-TYPE DOMAIN-CONTAINING PROTEIN"/>
    <property type="match status" value="1"/>
</dbReference>
<evidence type="ECO:0000313" key="3">
    <source>
        <dbReference type="Proteomes" id="UP001148838"/>
    </source>
</evidence>
<keyword evidence="1" id="KW-0812">Transmembrane</keyword>
<keyword evidence="1" id="KW-0472">Membrane</keyword>
<dbReference type="EMBL" id="JAJSOF020000005">
    <property type="protein sequence ID" value="KAJ4447239.1"/>
    <property type="molecule type" value="Genomic_DNA"/>
</dbReference>
<organism evidence="2 3">
    <name type="scientific">Periplaneta americana</name>
    <name type="common">American cockroach</name>
    <name type="synonym">Blatta americana</name>
    <dbReference type="NCBI Taxonomy" id="6978"/>
    <lineage>
        <taxon>Eukaryota</taxon>
        <taxon>Metazoa</taxon>
        <taxon>Ecdysozoa</taxon>
        <taxon>Arthropoda</taxon>
        <taxon>Hexapoda</taxon>
        <taxon>Insecta</taxon>
        <taxon>Pterygota</taxon>
        <taxon>Neoptera</taxon>
        <taxon>Polyneoptera</taxon>
        <taxon>Dictyoptera</taxon>
        <taxon>Blattodea</taxon>
        <taxon>Blattoidea</taxon>
        <taxon>Blattidae</taxon>
        <taxon>Blattinae</taxon>
        <taxon>Periplaneta</taxon>
    </lineage>
</organism>
<evidence type="ECO:0000256" key="1">
    <source>
        <dbReference type="SAM" id="Phobius"/>
    </source>
</evidence>
<dbReference type="Proteomes" id="UP001148838">
    <property type="component" value="Unassembled WGS sequence"/>
</dbReference>
<evidence type="ECO:0000313" key="2">
    <source>
        <dbReference type="EMBL" id="KAJ4447239.1"/>
    </source>
</evidence>
<sequence length="159" mass="18095">MVVNVQAAYERSPRKSLRRASRELQVPKSTLQRIVHKRLKLYSYKVQLMQRLEPDDKPKRMKFANTISFSGVTSKCGGSNCWFLSFRTTELLRSCVLDGTAIHLRANESESGILVSFLCKIGTSPRRVQILLSVLGSLCTVVFLDFQLQIYGFGRCMNE</sequence>
<reference evidence="2 3" key="1">
    <citation type="journal article" date="2022" name="Allergy">
        <title>Genome assembly and annotation of Periplaneta americana reveal a comprehensive cockroach allergen profile.</title>
        <authorList>
            <person name="Wang L."/>
            <person name="Xiong Q."/>
            <person name="Saelim N."/>
            <person name="Wang L."/>
            <person name="Nong W."/>
            <person name="Wan A.T."/>
            <person name="Shi M."/>
            <person name="Liu X."/>
            <person name="Cao Q."/>
            <person name="Hui J.H.L."/>
            <person name="Sookrung N."/>
            <person name="Leung T.F."/>
            <person name="Tungtrongchitr A."/>
            <person name="Tsui S.K.W."/>
        </authorList>
    </citation>
    <scope>NUCLEOTIDE SEQUENCE [LARGE SCALE GENOMIC DNA]</scope>
    <source>
        <strain evidence="2">PWHHKU_190912</strain>
    </source>
</reference>
<keyword evidence="1" id="KW-1133">Transmembrane helix</keyword>
<evidence type="ECO:0008006" key="4">
    <source>
        <dbReference type="Google" id="ProtNLM"/>
    </source>
</evidence>